<dbReference type="GO" id="GO:0015190">
    <property type="term" value="F:L-leucine transmembrane transporter activity"/>
    <property type="evidence" value="ECO:0007669"/>
    <property type="project" value="TreeGrafter"/>
</dbReference>
<dbReference type="GO" id="GO:0015820">
    <property type="term" value="P:L-leucine transport"/>
    <property type="evidence" value="ECO:0007669"/>
    <property type="project" value="TreeGrafter"/>
</dbReference>
<feature type="transmembrane region" description="Helical" evidence="9">
    <location>
        <begin position="195"/>
        <end position="213"/>
    </location>
</feature>
<feature type="transmembrane region" description="Helical" evidence="9">
    <location>
        <begin position="12"/>
        <end position="33"/>
    </location>
</feature>
<feature type="transmembrane region" description="Helical" evidence="9">
    <location>
        <begin position="375"/>
        <end position="397"/>
    </location>
</feature>
<keyword evidence="5 9" id="KW-0812">Transmembrane</keyword>
<keyword evidence="4" id="KW-1003">Cell membrane</keyword>
<evidence type="ECO:0000256" key="2">
    <source>
        <dbReference type="ARBA" id="ARBA00008540"/>
    </source>
</evidence>
<reference evidence="10" key="1">
    <citation type="submission" date="2023-03" db="EMBL/GenBank/DDBJ databases">
        <title>Selenobaculum gbiensis gen. nov. sp. nov., a new bacterium isolated from the gut microbiota of IBD patient.</title>
        <authorList>
            <person name="Yeo S."/>
            <person name="Park H."/>
            <person name="Huh C.S."/>
        </authorList>
    </citation>
    <scope>NUCLEOTIDE SEQUENCE</scope>
    <source>
        <strain evidence="10">ICN-92133</strain>
    </source>
</reference>
<evidence type="ECO:0000313" key="10">
    <source>
        <dbReference type="EMBL" id="WIW70567.1"/>
    </source>
</evidence>
<dbReference type="NCBIfam" id="TIGR00796">
    <property type="entry name" value="livcs"/>
    <property type="match status" value="1"/>
</dbReference>
<dbReference type="GO" id="GO:0005304">
    <property type="term" value="F:L-valine transmembrane transporter activity"/>
    <property type="evidence" value="ECO:0007669"/>
    <property type="project" value="TreeGrafter"/>
</dbReference>
<keyword evidence="8 9" id="KW-0472">Membrane</keyword>
<comment type="function">
    <text evidence="9">Component of the transport system for branched-chain amino acids.</text>
</comment>
<accession>A0A9Y2AIN7</accession>
<feature type="transmembrane region" description="Helical" evidence="9">
    <location>
        <begin position="417"/>
        <end position="436"/>
    </location>
</feature>
<evidence type="ECO:0000313" key="11">
    <source>
        <dbReference type="Proteomes" id="UP001243623"/>
    </source>
</evidence>
<dbReference type="RefSeq" id="WP_147669568.1">
    <property type="nucleotide sequence ID" value="NZ_CP120678.1"/>
</dbReference>
<feature type="transmembrane region" description="Helical" evidence="9">
    <location>
        <begin position="233"/>
        <end position="254"/>
    </location>
</feature>
<protein>
    <recommendedName>
        <fullName evidence="9">Branched-chain amino acid transport system carrier protein</fullName>
    </recommendedName>
</protein>
<dbReference type="Pfam" id="PF05525">
    <property type="entry name" value="Branch_AA_trans"/>
    <property type="match status" value="1"/>
</dbReference>
<dbReference type="KEGG" id="sgbi:P3F81_11875"/>
<dbReference type="GO" id="GO:0015818">
    <property type="term" value="P:isoleucine transport"/>
    <property type="evidence" value="ECO:0007669"/>
    <property type="project" value="TreeGrafter"/>
</dbReference>
<dbReference type="PANTHER" id="PTHR30588:SF0">
    <property type="entry name" value="BRANCHED-CHAIN AMINO ACID PERMEASE BRNQ"/>
    <property type="match status" value="1"/>
</dbReference>
<keyword evidence="11" id="KW-1185">Reference proteome</keyword>
<feature type="transmembrane region" description="Helical" evidence="9">
    <location>
        <begin position="321"/>
        <end position="338"/>
    </location>
</feature>
<comment type="similarity">
    <text evidence="2 9">Belongs to the branched chain amino acid transporter family.</text>
</comment>
<proteinExistence type="inferred from homology"/>
<keyword evidence="3 9" id="KW-0813">Transport</keyword>
<comment type="subcellular location">
    <subcellularLocation>
        <location evidence="1 9">Cell membrane</location>
        <topology evidence="1 9">Multi-pass membrane protein</topology>
    </subcellularLocation>
</comment>
<evidence type="ECO:0000256" key="4">
    <source>
        <dbReference type="ARBA" id="ARBA00022475"/>
    </source>
</evidence>
<dbReference type="GO" id="GO:0015188">
    <property type="term" value="F:L-isoleucine transmembrane transporter activity"/>
    <property type="evidence" value="ECO:0007669"/>
    <property type="project" value="TreeGrafter"/>
</dbReference>
<dbReference type="PANTHER" id="PTHR30588">
    <property type="entry name" value="BRANCHED-CHAIN AMINO ACID TRANSPORT SYSTEM 2 CARRIER PROTEIN"/>
    <property type="match status" value="1"/>
</dbReference>
<feature type="transmembrane region" description="Helical" evidence="9">
    <location>
        <begin position="45"/>
        <end position="69"/>
    </location>
</feature>
<keyword evidence="6 9" id="KW-0029">Amino-acid transport</keyword>
<feature type="transmembrane region" description="Helical" evidence="9">
    <location>
        <begin position="344"/>
        <end position="363"/>
    </location>
</feature>
<dbReference type="Proteomes" id="UP001243623">
    <property type="component" value="Chromosome"/>
</dbReference>
<evidence type="ECO:0000256" key="9">
    <source>
        <dbReference type="RuleBase" id="RU362122"/>
    </source>
</evidence>
<dbReference type="InterPro" id="IPR004685">
    <property type="entry name" value="Brnchd-chn_aa_trnsp_Livcs"/>
</dbReference>
<sequence length="438" mass="47691">MYKKVSKIEIISFGLMLFSIFFGAGNLIFPPALGQAAGSNMFSAMSGFLITGVGLPLLGVLAIGLAGGNYTQMIENRVHRYFMLAMLVILNLTIGPLFAIPRTGAVSFEVGFRPFLSPEYDAIGQFVYTFIFFGLTYFLALNPSKLVDWVGKLLTPILLFFIALLVLQGIVAPLGPLESPTEAYYHVPFLQGVQSGYLTMDLLAFIAIGSIVVNSMRDKGIHKPADITKYCTIAGLISATLMGLVYVSLAYLGATSVEVLGQSENGGIILASVANLYFGHMGNIILAIIISFACLTTSCGLSASCATFFSGLFYKKITYKQCLTAFVLFSMAASNIGLTSLINLSVPFLVGIYPMVIVLVLLSMSEKLFGKRREVYWGSLGLTFIFSIFDGMQAANIHFDFIHHLCTEYLPLYTFNFGWVVPSIVGAVLGYIISFFRK</sequence>
<evidence type="ECO:0000256" key="6">
    <source>
        <dbReference type="ARBA" id="ARBA00022970"/>
    </source>
</evidence>
<evidence type="ECO:0000256" key="3">
    <source>
        <dbReference type="ARBA" id="ARBA00022448"/>
    </source>
</evidence>
<dbReference type="GO" id="GO:0005886">
    <property type="term" value="C:plasma membrane"/>
    <property type="evidence" value="ECO:0007669"/>
    <property type="project" value="UniProtKB-SubCell"/>
</dbReference>
<evidence type="ECO:0000256" key="1">
    <source>
        <dbReference type="ARBA" id="ARBA00004651"/>
    </source>
</evidence>
<evidence type="ECO:0000256" key="7">
    <source>
        <dbReference type="ARBA" id="ARBA00022989"/>
    </source>
</evidence>
<evidence type="ECO:0000256" key="5">
    <source>
        <dbReference type="ARBA" id="ARBA00022692"/>
    </source>
</evidence>
<feature type="transmembrane region" description="Helical" evidence="9">
    <location>
        <begin position="284"/>
        <end position="309"/>
    </location>
</feature>
<feature type="transmembrane region" description="Helical" evidence="9">
    <location>
        <begin position="153"/>
        <end position="175"/>
    </location>
</feature>
<evidence type="ECO:0000256" key="8">
    <source>
        <dbReference type="ARBA" id="ARBA00023136"/>
    </source>
</evidence>
<keyword evidence="7 9" id="KW-1133">Transmembrane helix</keyword>
<name>A0A9Y2AIN7_9FIRM</name>
<dbReference type="AlphaFoldDB" id="A0A9Y2AIN7"/>
<feature type="transmembrane region" description="Helical" evidence="9">
    <location>
        <begin position="122"/>
        <end position="141"/>
    </location>
</feature>
<organism evidence="10 11">
    <name type="scientific">Selenobaculum gibii</name>
    <dbReference type="NCBI Taxonomy" id="3054208"/>
    <lineage>
        <taxon>Bacteria</taxon>
        <taxon>Bacillati</taxon>
        <taxon>Bacillota</taxon>
        <taxon>Negativicutes</taxon>
        <taxon>Selenomonadales</taxon>
        <taxon>Selenomonadaceae</taxon>
        <taxon>Selenobaculum</taxon>
    </lineage>
</organism>
<feature type="transmembrane region" description="Helical" evidence="9">
    <location>
        <begin position="81"/>
        <end position="102"/>
    </location>
</feature>
<dbReference type="EMBL" id="CP120678">
    <property type="protein sequence ID" value="WIW70567.1"/>
    <property type="molecule type" value="Genomic_DNA"/>
</dbReference>
<gene>
    <name evidence="10" type="primary">brnQ</name>
    <name evidence="10" type="ORF">P3F81_11875</name>
</gene>